<keyword evidence="2" id="KW-1185">Reference proteome</keyword>
<proteinExistence type="predicted"/>
<dbReference type="AlphaFoldDB" id="A0AAV7UQN3"/>
<evidence type="ECO:0000313" key="1">
    <source>
        <dbReference type="EMBL" id="KAJ1191365.1"/>
    </source>
</evidence>
<comment type="caution">
    <text evidence="1">The sequence shown here is derived from an EMBL/GenBank/DDBJ whole genome shotgun (WGS) entry which is preliminary data.</text>
</comment>
<dbReference type="EMBL" id="JANPWB010000004">
    <property type="protein sequence ID" value="KAJ1191365.1"/>
    <property type="molecule type" value="Genomic_DNA"/>
</dbReference>
<protein>
    <submittedName>
        <fullName evidence="1">Uncharacterized protein</fullName>
    </submittedName>
</protein>
<reference evidence="1" key="1">
    <citation type="journal article" date="2022" name="bioRxiv">
        <title>Sequencing and chromosome-scale assembly of the giantPleurodeles waltlgenome.</title>
        <authorList>
            <person name="Brown T."/>
            <person name="Elewa A."/>
            <person name="Iarovenko S."/>
            <person name="Subramanian E."/>
            <person name="Araus A.J."/>
            <person name="Petzold A."/>
            <person name="Susuki M."/>
            <person name="Suzuki K.-i.T."/>
            <person name="Hayashi T."/>
            <person name="Toyoda A."/>
            <person name="Oliveira C."/>
            <person name="Osipova E."/>
            <person name="Leigh N.D."/>
            <person name="Simon A."/>
            <person name="Yun M.H."/>
        </authorList>
    </citation>
    <scope>NUCLEOTIDE SEQUENCE</scope>
    <source>
        <strain evidence="1">20211129_DDA</strain>
        <tissue evidence="1">Liver</tissue>
    </source>
</reference>
<evidence type="ECO:0000313" key="2">
    <source>
        <dbReference type="Proteomes" id="UP001066276"/>
    </source>
</evidence>
<organism evidence="1 2">
    <name type="scientific">Pleurodeles waltl</name>
    <name type="common">Iberian ribbed newt</name>
    <dbReference type="NCBI Taxonomy" id="8319"/>
    <lineage>
        <taxon>Eukaryota</taxon>
        <taxon>Metazoa</taxon>
        <taxon>Chordata</taxon>
        <taxon>Craniata</taxon>
        <taxon>Vertebrata</taxon>
        <taxon>Euteleostomi</taxon>
        <taxon>Amphibia</taxon>
        <taxon>Batrachia</taxon>
        <taxon>Caudata</taxon>
        <taxon>Salamandroidea</taxon>
        <taxon>Salamandridae</taxon>
        <taxon>Pleurodelinae</taxon>
        <taxon>Pleurodeles</taxon>
    </lineage>
</organism>
<name>A0AAV7UQN3_PLEWA</name>
<gene>
    <name evidence="1" type="ORF">NDU88_000681</name>
</gene>
<dbReference type="Proteomes" id="UP001066276">
    <property type="component" value="Chromosome 2_2"/>
</dbReference>
<sequence length="114" mass="11781">MEGVSGASDIVWDPLWSTGMPRGGAEDPFPGRSQARPILVVARIGVLRTLGEGQAFCGTAANRNGACEDGLCSGGGAATTRGEERGSWNHWGTVREPPTAGLTKRSLLVGSLCV</sequence>
<accession>A0AAV7UQN3</accession>